<sequence>WLRYMLLIKLFSPPKIPFRVISSNHLSSINSSVANDDSDYQNAVQGSSIELAKRISEEFKEIETTLR</sequence>
<feature type="non-terminal residue" evidence="1">
    <location>
        <position position="67"/>
    </location>
</feature>
<organism evidence="1 2">
    <name type="scientific">Cetraspora pellucida</name>
    <dbReference type="NCBI Taxonomy" id="1433469"/>
    <lineage>
        <taxon>Eukaryota</taxon>
        <taxon>Fungi</taxon>
        <taxon>Fungi incertae sedis</taxon>
        <taxon>Mucoromycota</taxon>
        <taxon>Glomeromycotina</taxon>
        <taxon>Glomeromycetes</taxon>
        <taxon>Diversisporales</taxon>
        <taxon>Gigasporaceae</taxon>
        <taxon>Cetraspora</taxon>
    </lineage>
</organism>
<keyword evidence="2" id="KW-1185">Reference proteome</keyword>
<accession>A0ACA9RJW8</accession>
<comment type="caution">
    <text evidence="1">The sequence shown here is derived from an EMBL/GenBank/DDBJ whole genome shotgun (WGS) entry which is preliminary data.</text>
</comment>
<protein>
    <submittedName>
        <fullName evidence="1">12645_t:CDS:1</fullName>
    </submittedName>
</protein>
<evidence type="ECO:0000313" key="2">
    <source>
        <dbReference type="Proteomes" id="UP000789366"/>
    </source>
</evidence>
<name>A0ACA9RJW8_9GLOM</name>
<feature type="non-terminal residue" evidence="1">
    <location>
        <position position="1"/>
    </location>
</feature>
<evidence type="ECO:0000313" key="1">
    <source>
        <dbReference type="EMBL" id="CAG8796772.1"/>
    </source>
</evidence>
<reference evidence="1" key="1">
    <citation type="submission" date="2021-06" db="EMBL/GenBank/DDBJ databases">
        <authorList>
            <person name="Kallberg Y."/>
            <person name="Tangrot J."/>
            <person name="Rosling A."/>
        </authorList>
    </citation>
    <scope>NUCLEOTIDE SEQUENCE</scope>
    <source>
        <strain evidence="1">28 12/20/2015</strain>
    </source>
</reference>
<dbReference type="Proteomes" id="UP000789366">
    <property type="component" value="Unassembled WGS sequence"/>
</dbReference>
<proteinExistence type="predicted"/>
<gene>
    <name evidence="1" type="ORF">SPELUC_LOCUS17697</name>
</gene>
<dbReference type="EMBL" id="CAJVPW010075094">
    <property type="protein sequence ID" value="CAG8796772.1"/>
    <property type="molecule type" value="Genomic_DNA"/>
</dbReference>